<accession>A0A075B535</accession>
<reference evidence="2 4" key="1">
    <citation type="journal article" date="2013" name="Curr. Biol.">
        <title>Shared signatures of parasitism and phylogenomics unite Cryptomycota and microsporidia.</title>
        <authorList>
            <person name="James T.Y."/>
            <person name="Pelin A."/>
            <person name="Bonen L."/>
            <person name="Ahrendt S."/>
            <person name="Sain D."/>
            <person name="Corradi N."/>
            <person name="Stajich J.E."/>
        </authorList>
    </citation>
    <scope>NUCLEOTIDE SEQUENCE [LARGE SCALE GENOMIC DNA]</scope>
    <source>
        <strain evidence="2 4">CSF55</strain>
        <strain evidence="2 4">CSF55</strain>
    </source>
</reference>
<protein>
    <submittedName>
        <fullName evidence="2">Uncharacterized protein</fullName>
    </submittedName>
</protein>
<dbReference type="Proteomes" id="UP000281549">
    <property type="component" value="Unassembled WGS sequence"/>
</dbReference>
<name>A0A075B535_ROZAC</name>
<reference evidence="3" key="3">
    <citation type="submission" date="2018-08" db="EMBL/GenBank/DDBJ databases">
        <title>Leveraging single-cell genomics to expand the Fungal Tree of Life.</title>
        <authorList>
            <consortium name="DOE Joint Genome Institute"/>
            <person name="Ahrendt S.R."/>
            <person name="Quandt C.A."/>
            <person name="Ciobanu D."/>
            <person name="Clum A."/>
            <person name="Salamov A."/>
            <person name="Andreopoulos B."/>
            <person name="Cheng J.-F."/>
            <person name="Woyke T."/>
            <person name="Pelin A."/>
            <person name="Henrissat B."/>
            <person name="Reynolds N."/>
            <person name="Benny G.L."/>
            <person name="Smith M.E."/>
            <person name="James T.Y."/>
            <person name="Grigoriev I.V."/>
        </authorList>
    </citation>
    <scope>NUCLEOTIDE SEQUENCE</scope>
    <source>
        <strain evidence="3">CSF55</strain>
    </source>
</reference>
<gene>
    <name evidence="2" type="ORF">O9G_006065</name>
    <name evidence="3" type="ORF">ROZALSC1DRAFT_27610</name>
</gene>
<proteinExistence type="predicted"/>
<evidence type="ECO:0000313" key="5">
    <source>
        <dbReference type="Proteomes" id="UP000281549"/>
    </source>
</evidence>
<evidence type="ECO:0000313" key="2">
    <source>
        <dbReference type="EMBL" id="EPZ36703.1"/>
    </source>
</evidence>
<feature type="transmembrane region" description="Helical" evidence="1">
    <location>
        <begin position="16"/>
        <end position="33"/>
    </location>
</feature>
<dbReference type="AlphaFoldDB" id="A0A075B535"/>
<evidence type="ECO:0000313" key="3">
    <source>
        <dbReference type="EMBL" id="RKP20937.1"/>
    </source>
</evidence>
<dbReference type="EMBL" id="KE560478">
    <property type="protein sequence ID" value="EPZ36703.1"/>
    <property type="molecule type" value="Genomic_DNA"/>
</dbReference>
<dbReference type="EMBL" id="ML005005">
    <property type="protein sequence ID" value="RKP20937.1"/>
    <property type="molecule type" value="Genomic_DNA"/>
</dbReference>
<reference evidence="5" key="2">
    <citation type="journal article" date="2018" name="Nat. Microbiol.">
        <title>Leveraging single-cell genomics to expand the fungal tree of life.</title>
        <authorList>
            <person name="Ahrendt S.R."/>
            <person name="Quandt C.A."/>
            <person name="Ciobanu D."/>
            <person name="Clum A."/>
            <person name="Salamov A."/>
            <person name="Andreopoulos B."/>
            <person name="Cheng J.F."/>
            <person name="Woyke T."/>
            <person name="Pelin A."/>
            <person name="Henrissat B."/>
            <person name="Reynolds N.K."/>
            <person name="Benny G.L."/>
            <person name="Smith M.E."/>
            <person name="James T.Y."/>
            <person name="Grigoriev I.V."/>
        </authorList>
    </citation>
    <scope>NUCLEOTIDE SEQUENCE [LARGE SCALE GENOMIC DNA]</scope>
    <source>
        <strain evidence="5">CSF55</strain>
    </source>
</reference>
<keyword evidence="4" id="KW-1185">Reference proteome</keyword>
<organism evidence="2 4">
    <name type="scientific">Rozella allomycis (strain CSF55)</name>
    <dbReference type="NCBI Taxonomy" id="988480"/>
    <lineage>
        <taxon>Eukaryota</taxon>
        <taxon>Fungi</taxon>
        <taxon>Fungi incertae sedis</taxon>
        <taxon>Cryptomycota</taxon>
        <taxon>Cryptomycota incertae sedis</taxon>
        <taxon>Rozella</taxon>
    </lineage>
</organism>
<keyword evidence="1" id="KW-0812">Transmembrane</keyword>
<sequence length="165" mass="18509">MAMSEGYICYNEMNKYITIIVYTIFISFAHAAFRAPNAVVPKMPGIKPKLAPDNAKVVAMRDKKLDMLAKLGDIKFNKKGGLINGVKYFAGKQELKRLENKLAKTSSGSEMINTHLMIERMKNRESIYMNDNIKGQMSTQSLNNAGRYYSHFLGKHPPASTGLRA</sequence>
<evidence type="ECO:0000256" key="1">
    <source>
        <dbReference type="SAM" id="Phobius"/>
    </source>
</evidence>
<evidence type="ECO:0000313" key="4">
    <source>
        <dbReference type="Proteomes" id="UP000030755"/>
    </source>
</evidence>
<keyword evidence="1" id="KW-0472">Membrane</keyword>
<dbReference type="HOGENOM" id="CLU_1611721_0_0_1"/>
<keyword evidence="1" id="KW-1133">Transmembrane helix</keyword>
<dbReference type="Proteomes" id="UP000030755">
    <property type="component" value="Unassembled WGS sequence"/>
</dbReference>